<sequence>MAIKMSRLFMHFLIPTIFTLTHGQNIRLKYNQEESVTNCTHGLIVGDTVVFKASIDYSADPTMKHVHFYINKKDEIVPIVKTYNLKEDCYTGNDDCKHTDASHVVITYKVEARKEYNGASIHGKLFTSESLEIDSEFLHFPKIIDPSDVNSRLKFNEKEISASEDYHLLSVNETDVNIVYTCESKVSPCLIEISTNDSVPFVHGIGYAIYQKRYSQIRDLTVITKFGACRLDRSVKTIKCNLKSDRKTSTEKGFSTDPTNIVNKLYGIPQYFLMISLVIFVLFIITVLTNGLLLIQMSRQLKKSSNFLQSYASNPPPTEV</sequence>
<feature type="signal peptide" evidence="2">
    <location>
        <begin position="1"/>
        <end position="23"/>
    </location>
</feature>
<dbReference type="AlphaFoldDB" id="A0AAV2I6H5"/>
<protein>
    <submittedName>
        <fullName evidence="3">Uncharacterized protein</fullName>
    </submittedName>
</protein>
<comment type="caution">
    <text evidence="3">The sequence shown here is derived from an EMBL/GenBank/DDBJ whole genome shotgun (WGS) entry which is preliminary data.</text>
</comment>
<keyword evidence="2" id="KW-0732">Signal</keyword>
<keyword evidence="4" id="KW-1185">Reference proteome</keyword>
<evidence type="ECO:0000256" key="2">
    <source>
        <dbReference type="SAM" id="SignalP"/>
    </source>
</evidence>
<proteinExistence type="predicted"/>
<organism evidence="3 4">
    <name type="scientific">Lymnaea stagnalis</name>
    <name type="common">Great pond snail</name>
    <name type="synonym">Helix stagnalis</name>
    <dbReference type="NCBI Taxonomy" id="6523"/>
    <lineage>
        <taxon>Eukaryota</taxon>
        <taxon>Metazoa</taxon>
        <taxon>Spiralia</taxon>
        <taxon>Lophotrochozoa</taxon>
        <taxon>Mollusca</taxon>
        <taxon>Gastropoda</taxon>
        <taxon>Heterobranchia</taxon>
        <taxon>Euthyneura</taxon>
        <taxon>Panpulmonata</taxon>
        <taxon>Hygrophila</taxon>
        <taxon>Lymnaeoidea</taxon>
        <taxon>Lymnaeidae</taxon>
        <taxon>Lymnaea</taxon>
    </lineage>
</organism>
<evidence type="ECO:0000313" key="4">
    <source>
        <dbReference type="Proteomes" id="UP001497497"/>
    </source>
</evidence>
<dbReference type="Proteomes" id="UP001497497">
    <property type="component" value="Unassembled WGS sequence"/>
</dbReference>
<dbReference type="EMBL" id="CAXITT010000415">
    <property type="protein sequence ID" value="CAL1541112.1"/>
    <property type="molecule type" value="Genomic_DNA"/>
</dbReference>
<name>A0AAV2I6H5_LYMST</name>
<evidence type="ECO:0000256" key="1">
    <source>
        <dbReference type="SAM" id="Phobius"/>
    </source>
</evidence>
<feature type="chain" id="PRO_5043640391" evidence="2">
    <location>
        <begin position="24"/>
        <end position="320"/>
    </location>
</feature>
<evidence type="ECO:0000313" key="3">
    <source>
        <dbReference type="EMBL" id="CAL1541112.1"/>
    </source>
</evidence>
<reference evidence="3 4" key="1">
    <citation type="submission" date="2024-04" db="EMBL/GenBank/DDBJ databases">
        <authorList>
            <consortium name="Genoscope - CEA"/>
            <person name="William W."/>
        </authorList>
    </citation>
    <scope>NUCLEOTIDE SEQUENCE [LARGE SCALE GENOMIC DNA]</scope>
</reference>
<keyword evidence="1" id="KW-0472">Membrane</keyword>
<keyword evidence="1" id="KW-1133">Transmembrane helix</keyword>
<keyword evidence="1" id="KW-0812">Transmembrane</keyword>
<feature type="transmembrane region" description="Helical" evidence="1">
    <location>
        <begin position="271"/>
        <end position="295"/>
    </location>
</feature>
<gene>
    <name evidence="3" type="ORF">GSLYS_00014754001</name>
</gene>
<accession>A0AAV2I6H5</accession>